<evidence type="ECO:0000313" key="5">
    <source>
        <dbReference type="EMBL" id="SOY32604.1"/>
    </source>
</evidence>
<evidence type="ECO:0000256" key="2">
    <source>
        <dbReference type="ARBA" id="ARBA00010742"/>
    </source>
</evidence>
<reference evidence="5 6" key="1">
    <citation type="submission" date="2018-01" db="EMBL/GenBank/DDBJ databases">
        <authorList>
            <person name="Gaut B.S."/>
            <person name="Morton B.R."/>
            <person name="Clegg M.T."/>
            <person name="Duvall M.R."/>
        </authorList>
    </citation>
    <scope>NUCLEOTIDE SEQUENCE [LARGE SCALE GENOMIC DNA]</scope>
    <source>
        <strain evidence="5">GP69</strain>
    </source>
</reference>
<dbReference type="Gene3D" id="3.40.190.10">
    <property type="entry name" value="Periplasmic binding protein-like II"/>
    <property type="match status" value="2"/>
</dbReference>
<dbReference type="AlphaFoldDB" id="A0A2K4ZQ26"/>
<evidence type="ECO:0000256" key="3">
    <source>
        <dbReference type="ARBA" id="ARBA00022729"/>
    </source>
</evidence>
<keyword evidence="6" id="KW-1185">Reference proteome</keyword>
<dbReference type="EMBL" id="OFSM01000057">
    <property type="protein sequence ID" value="SOY32604.1"/>
    <property type="molecule type" value="Genomic_DNA"/>
</dbReference>
<organism evidence="5 6">
    <name type="scientific">Acetatifactor muris</name>
    <dbReference type="NCBI Taxonomy" id="879566"/>
    <lineage>
        <taxon>Bacteria</taxon>
        <taxon>Bacillati</taxon>
        <taxon>Bacillota</taxon>
        <taxon>Clostridia</taxon>
        <taxon>Lachnospirales</taxon>
        <taxon>Lachnospiraceae</taxon>
        <taxon>Acetatifactor</taxon>
    </lineage>
</organism>
<dbReference type="PANTHER" id="PTHR30024:SF47">
    <property type="entry name" value="TAURINE-BINDING PERIPLASMIC PROTEIN"/>
    <property type="match status" value="1"/>
</dbReference>
<comment type="similarity">
    <text evidence="2">Belongs to the bacterial solute-binding protein SsuA/TauA family.</text>
</comment>
<dbReference type="Proteomes" id="UP000236311">
    <property type="component" value="Unassembled WGS sequence"/>
</dbReference>
<dbReference type="InterPro" id="IPR015168">
    <property type="entry name" value="SsuA/THI5"/>
</dbReference>
<feature type="domain" description="SsuA/THI5-like" evidence="4">
    <location>
        <begin position="110"/>
        <end position="302"/>
    </location>
</feature>
<dbReference type="RefSeq" id="WP_103242528.1">
    <property type="nucleotide sequence ID" value="NZ_JANJZD010000063.1"/>
</dbReference>
<dbReference type="SUPFAM" id="SSF53850">
    <property type="entry name" value="Periplasmic binding protein-like II"/>
    <property type="match status" value="1"/>
</dbReference>
<dbReference type="PANTHER" id="PTHR30024">
    <property type="entry name" value="ALIPHATIC SULFONATES-BINDING PROTEIN-RELATED"/>
    <property type="match status" value="1"/>
</dbReference>
<sequence>MSTKRFRLTKTAKIMIFVLIIALLGGGVFAGIKTGLIKIKDKTNKEVVTTDNKNDIEFDNGTTNNDLSATSNTDVLDDTINISLDEWIGWKSIIDANGGLTTQPDSIYGKLGIDVNINIINDATQSSNALIKGDLNAAGYTINRTAFLSSKFANANKEVIMPYITNYSNGGDGIIAKSNITTVKDLVGAKIGVPEFSEAQTLVVWFVNNSDLTQSEKEEIINNLILFATPDDAAKAFFAGQIEVAATWEPYLTQAQNMTDAHVLFSTTSSTNLVMDGILFDKNFADVHSDTVEKFIQGSLEANKLYDTEFNAIREVMPMFNTASDEDIIANCASAKLTTWKDNKDLLNGTAKTIYTDMCGVWTSIGEEVNISLLDTLFDDSYIQNISNNFSSTEVSNTETVRVTEDNKQTIVETEALLGGSASVTFVKNTAKFDDSASVLT</sequence>
<protein>
    <submittedName>
        <fullName evidence="5">Alkanesulfonate transporter substrate-binding subunit</fullName>
    </submittedName>
</protein>
<keyword evidence="3" id="KW-0732">Signal</keyword>
<name>A0A2K4ZQ26_9FIRM</name>
<proteinExistence type="inferred from homology"/>
<accession>A0A2K4ZQ26</accession>
<dbReference type="GO" id="GO:0042597">
    <property type="term" value="C:periplasmic space"/>
    <property type="evidence" value="ECO:0007669"/>
    <property type="project" value="UniProtKB-SubCell"/>
</dbReference>
<dbReference type="OrthoDB" id="9815602at2"/>
<evidence type="ECO:0000313" key="6">
    <source>
        <dbReference type="Proteomes" id="UP000236311"/>
    </source>
</evidence>
<dbReference type="Pfam" id="PF09084">
    <property type="entry name" value="NMT1"/>
    <property type="match status" value="1"/>
</dbReference>
<evidence type="ECO:0000256" key="1">
    <source>
        <dbReference type="ARBA" id="ARBA00004418"/>
    </source>
</evidence>
<gene>
    <name evidence="5" type="ORF">AMURIS_05369</name>
</gene>
<comment type="subcellular location">
    <subcellularLocation>
        <location evidence="1">Periplasm</location>
    </subcellularLocation>
</comment>
<evidence type="ECO:0000259" key="4">
    <source>
        <dbReference type="Pfam" id="PF09084"/>
    </source>
</evidence>